<sequence length="272" mass="33092">MHPELDLHQMVDFYSVFDGLKMEYFSNDIFDSIKALILPNYKLLDEKFLINETEEKALILFAKNNRKRYSINREIQHFKALSTFNKLLKSGILRIEKSKENRIEKSKHYKLKKELRDYVIQDKILFKDHYTRFHFYFLKPNENLILVGKFDELLEKIREKFEFYQSFCFEQLAREFVEKHFNLYCVQSYWDRNLELDLYYKDETISLIGEVKFKNKKICKNVLNDLYKKAQELNLKPNYYIIFSKNGFSKELESLQNEHVLLFDLSHFKALM</sequence>
<organism evidence="2 3">
    <name type="scientific">Campylobacter upsaliensis</name>
    <dbReference type="NCBI Taxonomy" id="28080"/>
    <lineage>
        <taxon>Bacteria</taxon>
        <taxon>Pseudomonadati</taxon>
        <taxon>Campylobacterota</taxon>
        <taxon>Epsilonproteobacteria</taxon>
        <taxon>Campylobacterales</taxon>
        <taxon>Campylobacteraceae</taxon>
        <taxon>Campylobacter</taxon>
    </lineage>
</organism>
<accession>A0A381EKI1</accession>
<dbReference type="Pfam" id="PF03008">
    <property type="entry name" value="DUF234"/>
    <property type="match status" value="1"/>
</dbReference>
<dbReference type="InterPro" id="IPR004256">
    <property type="entry name" value="DUF234"/>
</dbReference>
<protein>
    <submittedName>
        <fullName evidence="2">Archaea bacterial proteins of uncharacterized function</fullName>
    </submittedName>
</protein>
<dbReference type="Proteomes" id="UP000254161">
    <property type="component" value="Unassembled WGS sequence"/>
</dbReference>
<evidence type="ECO:0000313" key="2">
    <source>
        <dbReference type="EMBL" id="SUX27237.1"/>
    </source>
</evidence>
<gene>
    <name evidence="2" type="ORF">NCTC12264_01481</name>
</gene>
<dbReference type="AlphaFoldDB" id="A0A381EKI1"/>
<dbReference type="EMBL" id="UFUZ01000001">
    <property type="protein sequence ID" value="SUX27237.1"/>
    <property type="molecule type" value="Genomic_DNA"/>
</dbReference>
<name>A0A381EKI1_CAMUP</name>
<evidence type="ECO:0000313" key="3">
    <source>
        <dbReference type="Proteomes" id="UP000254161"/>
    </source>
</evidence>
<evidence type="ECO:0000259" key="1">
    <source>
        <dbReference type="Pfam" id="PF03008"/>
    </source>
</evidence>
<proteinExistence type="predicted"/>
<reference evidence="2 3" key="1">
    <citation type="submission" date="2018-06" db="EMBL/GenBank/DDBJ databases">
        <authorList>
            <consortium name="Pathogen Informatics"/>
            <person name="Doyle S."/>
        </authorList>
    </citation>
    <scope>NUCLEOTIDE SEQUENCE [LARGE SCALE GENOMIC DNA]</scope>
    <source>
        <strain evidence="2 3">NCTC12264</strain>
    </source>
</reference>
<feature type="domain" description="DUF234" evidence="1">
    <location>
        <begin position="135"/>
        <end position="218"/>
    </location>
</feature>